<organism evidence="1 2">
    <name type="scientific">Leptidea sinapis</name>
    <dbReference type="NCBI Taxonomy" id="189913"/>
    <lineage>
        <taxon>Eukaryota</taxon>
        <taxon>Metazoa</taxon>
        <taxon>Ecdysozoa</taxon>
        <taxon>Arthropoda</taxon>
        <taxon>Hexapoda</taxon>
        <taxon>Insecta</taxon>
        <taxon>Pterygota</taxon>
        <taxon>Neoptera</taxon>
        <taxon>Endopterygota</taxon>
        <taxon>Lepidoptera</taxon>
        <taxon>Glossata</taxon>
        <taxon>Ditrysia</taxon>
        <taxon>Papilionoidea</taxon>
        <taxon>Pieridae</taxon>
        <taxon>Dismorphiinae</taxon>
        <taxon>Leptidea</taxon>
    </lineage>
</organism>
<evidence type="ECO:0000313" key="1">
    <source>
        <dbReference type="EMBL" id="VVC87687.1"/>
    </source>
</evidence>
<keyword evidence="2" id="KW-1185">Reference proteome</keyword>
<evidence type="ECO:0000313" key="2">
    <source>
        <dbReference type="Proteomes" id="UP000324832"/>
    </source>
</evidence>
<dbReference type="AlphaFoldDB" id="A0A5E4PRS9"/>
<reference evidence="1 2" key="1">
    <citation type="submission" date="2017-07" db="EMBL/GenBank/DDBJ databases">
        <authorList>
            <person name="Talla V."/>
            <person name="Backstrom N."/>
        </authorList>
    </citation>
    <scope>NUCLEOTIDE SEQUENCE [LARGE SCALE GENOMIC DNA]</scope>
</reference>
<gene>
    <name evidence="1" type="ORF">LSINAPIS_LOCUS1228</name>
</gene>
<dbReference type="Gene3D" id="3.60.10.10">
    <property type="entry name" value="Endonuclease/exonuclease/phosphatase"/>
    <property type="match status" value="1"/>
</dbReference>
<protein>
    <recommendedName>
        <fullName evidence="3">Endonuclease/exonuclease/phosphatase domain-containing protein</fullName>
    </recommendedName>
</protein>
<dbReference type="Proteomes" id="UP000324832">
    <property type="component" value="Unassembled WGS sequence"/>
</dbReference>
<evidence type="ECO:0008006" key="3">
    <source>
        <dbReference type="Google" id="ProtNLM"/>
    </source>
</evidence>
<sequence>MTGKAASNVTGKFRAADIKIPLNDRDKETDISEYIQRHANEVVTFERIGMKTERPYNSYKLFVPENKLNTFLDDNLWPEGIAFRRLIHFKKQIDNTILNENAANNNGYKNYKHYCCNFQLNYAVDTSAGRRRSFVIVEKVGFLKGFSVVGNSDRITAIKTKHADGSLFVFSVYMPTVSGNNLIEFTACLSEIIAISENSGTESVYVVGDINAHPGERFANGLSTVCVEQTWSCIDLELLPADTYMFKSTANGALRYETLSNEGNCFDDVYSSDHIPLIIECNISLIIP</sequence>
<dbReference type="EMBL" id="FZQP02000160">
    <property type="protein sequence ID" value="VVC87687.1"/>
    <property type="molecule type" value="Genomic_DNA"/>
</dbReference>
<proteinExistence type="predicted"/>
<dbReference type="SUPFAM" id="SSF56219">
    <property type="entry name" value="DNase I-like"/>
    <property type="match status" value="1"/>
</dbReference>
<dbReference type="InterPro" id="IPR036691">
    <property type="entry name" value="Endo/exonu/phosph_ase_sf"/>
</dbReference>
<name>A0A5E4PRS9_9NEOP</name>
<accession>A0A5E4PRS9</accession>